<dbReference type="AlphaFoldDB" id="A0AAD4Y3S8"/>
<evidence type="ECO:0000313" key="1">
    <source>
        <dbReference type="EMBL" id="KAI4533307.1"/>
    </source>
</evidence>
<protein>
    <submittedName>
        <fullName evidence="1">Uncharacterized protein</fullName>
    </submittedName>
</protein>
<dbReference type="EMBL" id="JAKZEL010000020">
    <property type="protein sequence ID" value="KAI4533307.1"/>
    <property type="molecule type" value="Genomic_DNA"/>
</dbReference>
<dbReference type="Proteomes" id="UP001214576">
    <property type="component" value="Unassembled WGS sequence"/>
</dbReference>
<organism evidence="1 2">
    <name type="scientific">Ovis ammon polii</name>
    <dbReference type="NCBI Taxonomy" id="230172"/>
    <lineage>
        <taxon>Eukaryota</taxon>
        <taxon>Metazoa</taxon>
        <taxon>Chordata</taxon>
        <taxon>Craniata</taxon>
        <taxon>Vertebrata</taxon>
        <taxon>Euteleostomi</taxon>
        <taxon>Mammalia</taxon>
        <taxon>Eutheria</taxon>
        <taxon>Laurasiatheria</taxon>
        <taxon>Artiodactyla</taxon>
        <taxon>Ruminantia</taxon>
        <taxon>Pecora</taxon>
        <taxon>Bovidae</taxon>
        <taxon>Caprinae</taxon>
        <taxon>Ovis</taxon>
    </lineage>
</organism>
<gene>
    <name evidence="1" type="ORF">MG293_016326</name>
</gene>
<sequence>MATADNDDTHKVLDGVWAGDGGLSPGSALIGSVLLGKSPTPYVICETVTGWLLQPVHAAMKREKPDQCQFLPGKVWVWGEDSHRVEQENAGHQALLILEV</sequence>
<keyword evidence="2" id="KW-1185">Reference proteome</keyword>
<proteinExistence type="predicted"/>
<name>A0AAD4Y3S8_OVIAM</name>
<reference evidence="1" key="1">
    <citation type="submission" date="2022-03" db="EMBL/GenBank/DDBJ databases">
        <title>Genomic analyses of argali, domestic sheep and their hybrids provide insights into chromosomal evolution, heterosis and genetic basis of agronomic traits.</title>
        <authorList>
            <person name="Li M."/>
        </authorList>
    </citation>
    <scope>NUCLEOTIDE SEQUENCE</scope>
    <source>
        <strain evidence="1">CAU-MHL-2022a</strain>
        <tissue evidence="1">Skin</tissue>
    </source>
</reference>
<comment type="caution">
    <text evidence="1">The sequence shown here is derived from an EMBL/GenBank/DDBJ whole genome shotgun (WGS) entry which is preliminary data.</text>
</comment>
<evidence type="ECO:0000313" key="2">
    <source>
        <dbReference type="Proteomes" id="UP001214576"/>
    </source>
</evidence>
<accession>A0AAD4Y3S8</accession>